<accession>A0A1V8RWI8</accession>
<gene>
    <name evidence="2" type="ORF">BFN67_01510</name>
</gene>
<feature type="transmembrane region" description="Helical" evidence="1">
    <location>
        <begin position="60"/>
        <end position="81"/>
    </location>
</feature>
<dbReference type="OrthoDB" id="7843623at2"/>
<keyword evidence="1" id="KW-1133">Transmembrane helix</keyword>
<dbReference type="RefSeq" id="WP_080917807.1">
    <property type="nucleotide sequence ID" value="NZ_MDET01000001.1"/>
</dbReference>
<dbReference type="Proteomes" id="UP000191905">
    <property type="component" value="Unassembled WGS sequence"/>
</dbReference>
<organism evidence="2 3">
    <name type="scientific">Manganibacter manganicus</name>
    <dbReference type="NCBI Taxonomy" id="1873176"/>
    <lineage>
        <taxon>Bacteria</taxon>
        <taxon>Pseudomonadati</taxon>
        <taxon>Pseudomonadota</taxon>
        <taxon>Alphaproteobacteria</taxon>
        <taxon>Hyphomicrobiales</taxon>
        <taxon>Phyllobacteriaceae</taxon>
        <taxon>Manganibacter</taxon>
    </lineage>
</organism>
<dbReference type="AlphaFoldDB" id="A0A1V8RWI8"/>
<proteinExistence type="predicted"/>
<dbReference type="STRING" id="1873176.BFN67_01510"/>
<feature type="transmembrane region" description="Helical" evidence="1">
    <location>
        <begin position="88"/>
        <end position="107"/>
    </location>
</feature>
<keyword evidence="3" id="KW-1185">Reference proteome</keyword>
<feature type="transmembrane region" description="Helical" evidence="1">
    <location>
        <begin position="20"/>
        <end position="40"/>
    </location>
</feature>
<evidence type="ECO:0008006" key="4">
    <source>
        <dbReference type="Google" id="ProtNLM"/>
    </source>
</evidence>
<keyword evidence="1" id="KW-0812">Transmembrane</keyword>
<sequence>MNGYAAHPVVLRPLLGEVALAWFMRIVAAYCLLFGVLYWVRLIGFYPGPLWRFDLMPVHWQVAASMLAVLFPFAAAGLWMLASWGPVIWFLCAATECIMYAGLPQLFGQHWSIVFTHCGVAIVYVALRLAVHWQKKQAAR</sequence>
<name>A0A1V8RWI8_9HYPH</name>
<evidence type="ECO:0000313" key="3">
    <source>
        <dbReference type="Proteomes" id="UP000191905"/>
    </source>
</evidence>
<feature type="transmembrane region" description="Helical" evidence="1">
    <location>
        <begin position="113"/>
        <end position="131"/>
    </location>
</feature>
<comment type="caution">
    <text evidence="2">The sequence shown here is derived from an EMBL/GenBank/DDBJ whole genome shotgun (WGS) entry which is preliminary data.</text>
</comment>
<dbReference type="InterPro" id="IPR046161">
    <property type="entry name" value="DUF6163"/>
</dbReference>
<protein>
    <recommendedName>
        <fullName evidence="4">Transmemrbane protein</fullName>
    </recommendedName>
</protein>
<dbReference type="Pfam" id="PF19660">
    <property type="entry name" value="DUF6163"/>
    <property type="match status" value="1"/>
</dbReference>
<dbReference type="EMBL" id="MDET01000001">
    <property type="protein sequence ID" value="OQM77542.1"/>
    <property type="molecule type" value="Genomic_DNA"/>
</dbReference>
<evidence type="ECO:0000256" key="1">
    <source>
        <dbReference type="SAM" id="Phobius"/>
    </source>
</evidence>
<evidence type="ECO:0000313" key="2">
    <source>
        <dbReference type="EMBL" id="OQM77542.1"/>
    </source>
</evidence>
<keyword evidence="1" id="KW-0472">Membrane</keyword>
<reference evidence="2 3" key="1">
    <citation type="journal article" date="2016" name="Int. J. Syst. Evol. Microbiol.">
        <title>Pseudaminobacter manganicus sp. nov., isolated from sludge of a manganese mine.</title>
        <authorList>
            <person name="Li J."/>
            <person name="Huang J."/>
            <person name="Liao S."/>
            <person name="Wang G."/>
        </authorList>
    </citation>
    <scope>NUCLEOTIDE SEQUENCE [LARGE SCALE GENOMIC DNA]</scope>
    <source>
        <strain evidence="2 3">JH-7</strain>
    </source>
</reference>